<sequence length="230" mass="25383">ITGDRFIARDIGFQNIAGPEGGQALAMDIASDRSVLYRCSIAGYQDTLYAHALRQFYRESDIYGTVDFIFGNAAAVFQNCYLVLRRPQYGAYNVILANGREDPGQSTGFSIQRCRIGAGSDLSPVKHSVESYLGRPWKKYSRSVIMQSIIDDAIRPRGWIEWSNNFALDTLYFAEYSNSGPGASTSNRVKWRGHHVIGAEEAAKFSVANFIGGNTWLPSTGIIFDSGIIA</sequence>
<dbReference type="AlphaFoldDB" id="A0A7J6UTL3"/>
<dbReference type="InterPro" id="IPR011050">
    <property type="entry name" value="Pectin_lyase_fold/virulence"/>
</dbReference>
<keyword evidence="11" id="KW-1185">Reference proteome</keyword>
<comment type="caution">
    <text evidence="10">The sequence shown here is derived from an EMBL/GenBank/DDBJ whole genome shotgun (WGS) entry which is preliminary data.</text>
</comment>
<evidence type="ECO:0000256" key="3">
    <source>
        <dbReference type="ARBA" id="ARBA00013229"/>
    </source>
</evidence>
<evidence type="ECO:0000313" key="11">
    <source>
        <dbReference type="Proteomes" id="UP000554482"/>
    </source>
</evidence>
<evidence type="ECO:0000256" key="7">
    <source>
        <dbReference type="PROSITE-ProRule" id="PRU10040"/>
    </source>
</evidence>
<feature type="non-terminal residue" evidence="10">
    <location>
        <position position="1"/>
    </location>
</feature>
<dbReference type="GO" id="GO:0030599">
    <property type="term" value="F:pectinesterase activity"/>
    <property type="evidence" value="ECO:0007669"/>
    <property type="project" value="UniProtKB-UniRule"/>
</dbReference>
<comment type="subcellular location">
    <subcellularLocation>
        <location evidence="1">Secreted</location>
        <location evidence="1">Cell wall</location>
    </subcellularLocation>
</comment>
<keyword evidence="4" id="KW-0134">Cell wall</keyword>
<dbReference type="FunFam" id="2.160.20.10:FF:000029">
    <property type="entry name" value="Pectinesterase 4"/>
    <property type="match status" value="1"/>
</dbReference>
<organism evidence="10 11">
    <name type="scientific">Thalictrum thalictroides</name>
    <name type="common">Rue-anemone</name>
    <name type="synonym">Anemone thalictroides</name>
    <dbReference type="NCBI Taxonomy" id="46969"/>
    <lineage>
        <taxon>Eukaryota</taxon>
        <taxon>Viridiplantae</taxon>
        <taxon>Streptophyta</taxon>
        <taxon>Embryophyta</taxon>
        <taxon>Tracheophyta</taxon>
        <taxon>Spermatophyta</taxon>
        <taxon>Magnoliopsida</taxon>
        <taxon>Ranunculales</taxon>
        <taxon>Ranunculaceae</taxon>
        <taxon>Thalictroideae</taxon>
        <taxon>Thalictrum</taxon>
    </lineage>
</organism>
<evidence type="ECO:0000256" key="5">
    <source>
        <dbReference type="ARBA" id="ARBA00022801"/>
    </source>
</evidence>
<keyword evidence="4" id="KW-0964">Secreted</keyword>
<dbReference type="GO" id="GO:0045490">
    <property type="term" value="P:pectin catabolic process"/>
    <property type="evidence" value="ECO:0007669"/>
    <property type="project" value="UniProtKB-UniRule"/>
</dbReference>
<comment type="pathway">
    <text evidence="2 8">Glycan metabolism; pectin degradation; 2-dehydro-3-deoxy-D-gluconate from pectin: step 1/5.</text>
</comment>
<keyword evidence="5 8" id="KW-0378">Hydrolase</keyword>
<feature type="domain" description="Pectinesterase catalytic" evidence="9">
    <location>
        <begin position="2"/>
        <end position="214"/>
    </location>
</feature>
<dbReference type="OrthoDB" id="2019149at2759"/>
<evidence type="ECO:0000256" key="6">
    <source>
        <dbReference type="ARBA" id="ARBA00023085"/>
    </source>
</evidence>
<dbReference type="InterPro" id="IPR012334">
    <property type="entry name" value="Pectin_lyas_fold"/>
</dbReference>
<evidence type="ECO:0000256" key="2">
    <source>
        <dbReference type="ARBA" id="ARBA00005184"/>
    </source>
</evidence>
<accession>A0A7J6UTL3</accession>
<dbReference type="UniPathway" id="UPA00545">
    <property type="reaction ID" value="UER00823"/>
</dbReference>
<feature type="active site" evidence="7">
    <location>
        <position position="67"/>
    </location>
</feature>
<protein>
    <recommendedName>
        <fullName evidence="3 8">Pectinesterase</fullName>
        <ecNumber evidence="3 8">3.1.1.11</ecNumber>
    </recommendedName>
</protein>
<evidence type="ECO:0000256" key="1">
    <source>
        <dbReference type="ARBA" id="ARBA00004191"/>
    </source>
</evidence>
<dbReference type="GO" id="GO:0042545">
    <property type="term" value="P:cell wall modification"/>
    <property type="evidence" value="ECO:0007669"/>
    <property type="project" value="UniProtKB-UniRule"/>
</dbReference>
<dbReference type="EMBL" id="JABWDY010043560">
    <property type="protein sequence ID" value="KAF5175801.1"/>
    <property type="molecule type" value="Genomic_DNA"/>
</dbReference>
<dbReference type="InterPro" id="IPR000070">
    <property type="entry name" value="Pectinesterase_cat"/>
</dbReference>
<dbReference type="PANTHER" id="PTHR31707">
    <property type="entry name" value="PECTINESTERASE"/>
    <property type="match status" value="1"/>
</dbReference>
<dbReference type="InterPro" id="IPR033131">
    <property type="entry name" value="Pectinesterase_Asp_AS"/>
</dbReference>
<comment type="catalytic activity">
    <reaction evidence="8">
        <text>[(1-&gt;4)-alpha-D-galacturonosyl methyl ester](n) + n H2O = [(1-&gt;4)-alpha-D-galacturonosyl](n) + n methanol + n H(+)</text>
        <dbReference type="Rhea" id="RHEA:22380"/>
        <dbReference type="Rhea" id="RHEA-COMP:14570"/>
        <dbReference type="Rhea" id="RHEA-COMP:14573"/>
        <dbReference type="ChEBI" id="CHEBI:15377"/>
        <dbReference type="ChEBI" id="CHEBI:15378"/>
        <dbReference type="ChEBI" id="CHEBI:17790"/>
        <dbReference type="ChEBI" id="CHEBI:140522"/>
        <dbReference type="ChEBI" id="CHEBI:140523"/>
        <dbReference type="EC" id="3.1.1.11"/>
    </reaction>
</comment>
<evidence type="ECO:0000259" key="9">
    <source>
        <dbReference type="Pfam" id="PF01095"/>
    </source>
</evidence>
<gene>
    <name evidence="10" type="ORF">FRX31_034612</name>
</gene>
<dbReference type="Gene3D" id="2.160.20.10">
    <property type="entry name" value="Single-stranded right-handed beta-helix, Pectin lyase-like"/>
    <property type="match status" value="1"/>
</dbReference>
<evidence type="ECO:0000256" key="4">
    <source>
        <dbReference type="ARBA" id="ARBA00022512"/>
    </source>
</evidence>
<dbReference type="EC" id="3.1.1.11" evidence="3 8"/>
<keyword evidence="6 8" id="KW-0063">Aspartyl esterase</keyword>
<dbReference type="SUPFAM" id="SSF51126">
    <property type="entry name" value="Pectin lyase-like"/>
    <property type="match status" value="1"/>
</dbReference>
<reference evidence="10 11" key="1">
    <citation type="submission" date="2020-06" db="EMBL/GenBank/DDBJ databases">
        <title>Transcriptomic and genomic resources for Thalictrum thalictroides and T. hernandezii: Facilitating candidate gene discovery in an emerging model plant lineage.</title>
        <authorList>
            <person name="Arias T."/>
            <person name="Riano-Pachon D.M."/>
            <person name="Di Stilio V.S."/>
        </authorList>
    </citation>
    <scope>NUCLEOTIDE SEQUENCE [LARGE SCALE GENOMIC DNA]</scope>
    <source>
        <strain evidence="11">cv. WT478/WT964</strain>
        <tissue evidence="10">Leaves</tissue>
    </source>
</reference>
<proteinExistence type="predicted"/>
<evidence type="ECO:0000256" key="8">
    <source>
        <dbReference type="RuleBase" id="RU000589"/>
    </source>
</evidence>
<dbReference type="PROSITE" id="PS00503">
    <property type="entry name" value="PECTINESTERASE_2"/>
    <property type="match status" value="1"/>
</dbReference>
<evidence type="ECO:0000313" key="10">
    <source>
        <dbReference type="EMBL" id="KAF5175801.1"/>
    </source>
</evidence>
<dbReference type="Proteomes" id="UP000554482">
    <property type="component" value="Unassembled WGS sequence"/>
</dbReference>
<dbReference type="Pfam" id="PF01095">
    <property type="entry name" value="Pectinesterase"/>
    <property type="match status" value="1"/>
</dbReference>
<name>A0A7J6UTL3_THATH</name>